<dbReference type="OrthoDB" id="6252479at2759"/>
<dbReference type="GO" id="GO:0044331">
    <property type="term" value="P:cell-cell adhesion mediated by cadherin"/>
    <property type="evidence" value="ECO:0007669"/>
    <property type="project" value="TreeGrafter"/>
</dbReference>
<dbReference type="GO" id="GO:0007043">
    <property type="term" value="P:cell-cell junction assembly"/>
    <property type="evidence" value="ECO:0007669"/>
    <property type="project" value="TreeGrafter"/>
</dbReference>
<dbReference type="GeneID" id="136799700"/>
<comment type="caution">
    <text evidence="8">Lacks conserved residue(s) required for the propagation of feature annotation.</text>
</comment>
<dbReference type="Proteomes" id="UP000594262">
    <property type="component" value="Unplaced"/>
</dbReference>
<dbReference type="CDD" id="cd00054">
    <property type="entry name" value="EGF_CA"/>
    <property type="match status" value="1"/>
</dbReference>
<evidence type="ECO:0000313" key="14">
    <source>
        <dbReference type="Proteomes" id="UP000594262"/>
    </source>
</evidence>
<accession>A0A7M5XFE4</accession>
<organism evidence="13 14">
    <name type="scientific">Clytia hemisphaerica</name>
    <dbReference type="NCBI Taxonomy" id="252671"/>
    <lineage>
        <taxon>Eukaryota</taxon>
        <taxon>Metazoa</taxon>
        <taxon>Cnidaria</taxon>
        <taxon>Hydrozoa</taxon>
        <taxon>Hydroidolina</taxon>
        <taxon>Leptothecata</taxon>
        <taxon>Obeliida</taxon>
        <taxon>Clytiidae</taxon>
        <taxon>Clytia</taxon>
    </lineage>
</organism>
<dbReference type="Gene3D" id="2.60.40.60">
    <property type="entry name" value="Cadherins"/>
    <property type="match status" value="4"/>
</dbReference>
<keyword evidence="6 8" id="KW-1015">Disulfide bond</keyword>
<dbReference type="PROSITE" id="PS50026">
    <property type="entry name" value="EGF_3"/>
    <property type="match status" value="1"/>
</dbReference>
<comment type="subcellular location">
    <subcellularLocation>
        <location evidence="1">Membrane</location>
    </subcellularLocation>
</comment>
<feature type="chain" id="PRO_5029497180" evidence="10">
    <location>
        <begin position="19"/>
        <end position="676"/>
    </location>
</feature>
<evidence type="ECO:0000259" key="11">
    <source>
        <dbReference type="PROSITE" id="PS50026"/>
    </source>
</evidence>
<dbReference type="RefSeq" id="XP_066912515.1">
    <property type="nucleotide sequence ID" value="XM_067056414.1"/>
</dbReference>
<keyword evidence="3" id="KW-0677">Repeat</keyword>
<feature type="domain" description="Cadherin" evidence="12">
    <location>
        <begin position="230"/>
        <end position="332"/>
    </location>
</feature>
<dbReference type="InterPro" id="IPR039808">
    <property type="entry name" value="Cadherin"/>
</dbReference>
<keyword evidence="9" id="KW-0812">Transmembrane</keyword>
<feature type="transmembrane region" description="Helical" evidence="9">
    <location>
        <begin position="625"/>
        <end position="650"/>
    </location>
</feature>
<dbReference type="SUPFAM" id="SSF49313">
    <property type="entry name" value="Cadherin-like"/>
    <property type="match status" value="4"/>
</dbReference>
<evidence type="ECO:0000259" key="12">
    <source>
        <dbReference type="PROSITE" id="PS50268"/>
    </source>
</evidence>
<evidence type="ECO:0000256" key="7">
    <source>
        <dbReference type="PROSITE-ProRule" id="PRU00043"/>
    </source>
</evidence>
<dbReference type="PROSITE" id="PS50268">
    <property type="entry name" value="CADHERIN_2"/>
    <property type="match status" value="4"/>
</dbReference>
<protein>
    <submittedName>
        <fullName evidence="13">Uncharacterized protein</fullName>
    </submittedName>
</protein>
<evidence type="ECO:0000256" key="3">
    <source>
        <dbReference type="ARBA" id="ARBA00022737"/>
    </source>
</evidence>
<dbReference type="GO" id="GO:0016342">
    <property type="term" value="C:catenin complex"/>
    <property type="evidence" value="ECO:0007669"/>
    <property type="project" value="TreeGrafter"/>
</dbReference>
<dbReference type="GO" id="GO:0045296">
    <property type="term" value="F:cadherin binding"/>
    <property type="evidence" value="ECO:0007669"/>
    <property type="project" value="TreeGrafter"/>
</dbReference>
<dbReference type="GO" id="GO:0005912">
    <property type="term" value="C:adherens junction"/>
    <property type="evidence" value="ECO:0007669"/>
    <property type="project" value="TreeGrafter"/>
</dbReference>
<dbReference type="PANTHER" id="PTHR24027:SF433">
    <property type="entry name" value="CADHERIN 27-RELATED"/>
    <property type="match status" value="1"/>
</dbReference>
<dbReference type="PANTHER" id="PTHR24027">
    <property type="entry name" value="CADHERIN-23"/>
    <property type="match status" value="1"/>
</dbReference>
<evidence type="ECO:0000256" key="10">
    <source>
        <dbReference type="SAM" id="SignalP"/>
    </source>
</evidence>
<dbReference type="InterPro" id="IPR015919">
    <property type="entry name" value="Cadherin-like_sf"/>
</dbReference>
<feature type="domain" description="EGF-like" evidence="11">
    <location>
        <begin position="573"/>
        <end position="613"/>
    </location>
</feature>
<dbReference type="EnsemblMetazoa" id="CLYHEMT022163.1">
    <property type="protein sequence ID" value="CLYHEMP022163.1"/>
    <property type="gene ID" value="CLYHEMG022163"/>
</dbReference>
<evidence type="ECO:0000256" key="5">
    <source>
        <dbReference type="ARBA" id="ARBA00023136"/>
    </source>
</evidence>
<dbReference type="GO" id="GO:0034332">
    <property type="term" value="P:adherens junction organization"/>
    <property type="evidence" value="ECO:0007669"/>
    <property type="project" value="TreeGrafter"/>
</dbReference>
<evidence type="ECO:0000256" key="8">
    <source>
        <dbReference type="PROSITE-ProRule" id="PRU00076"/>
    </source>
</evidence>
<dbReference type="Pfam" id="PF12947">
    <property type="entry name" value="EGF_3"/>
    <property type="match status" value="1"/>
</dbReference>
<feature type="domain" description="Cadherin" evidence="12">
    <location>
        <begin position="117"/>
        <end position="227"/>
    </location>
</feature>
<dbReference type="PROSITE" id="PS00232">
    <property type="entry name" value="CADHERIN_1"/>
    <property type="match status" value="2"/>
</dbReference>
<evidence type="ECO:0000256" key="4">
    <source>
        <dbReference type="ARBA" id="ARBA00022837"/>
    </source>
</evidence>
<dbReference type="Gene3D" id="2.10.25.10">
    <property type="entry name" value="Laminin"/>
    <property type="match status" value="1"/>
</dbReference>
<dbReference type="InterPro" id="IPR024731">
    <property type="entry name" value="NELL2-like_EGF"/>
</dbReference>
<evidence type="ECO:0000256" key="6">
    <source>
        <dbReference type="ARBA" id="ARBA00023157"/>
    </source>
</evidence>
<evidence type="ECO:0000256" key="2">
    <source>
        <dbReference type="ARBA" id="ARBA00022536"/>
    </source>
</evidence>
<dbReference type="GO" id="GO:0005509">
    <property type="term" value="F:calcium ion binding"/>
    <property type="evidence" value="ECO:0007669"/>
    <property type="project" value="UniProtKB-UniRule"/>
</dbReference>
<evidence type="ECO:0000256" key="1">
    <source>
        <dbReference type="ARBA" id="ARBA00004370"/>
    </source>
</evidence>
<evidence type="ECO:0000313" key="13">
    <source>
        <dbReference type="EnsemblMetazoa" id="CLYHEMP022163.1"/>
    </source>
</evidence>
<dbReference type="InterPro" id="IPR000742">
    <property type="entry name" value="EGF"/>
</dbReference>
<keyword evidence="2 8" id="KW-0245">EGF-like domain</keyword>
<dbReference type="SMART" id="SM00112">
    <property type="entry name" value="CA"/>
    <property type="match status" value="3"/>
</dbReference>
<evidence type="ECO:0000256" key="9">
    <source>
        <dbReference type="SAM" id="Phobius"/>
    </source>
</evidence>
<sequence length="676" mass="76049">MNFLIFVVLSHTFLLCQGLPNITITVPENSVLDFFLAQLNPGPNATYALQNFKDKFYINDNNQLLTNGILDFETKTFYELSIKVEPDQSESFFVKVRVTDVNDNRPVFTQNTYSFETVFDTSPSAQSIRIGEVRATDMDASSDFRVINYEILPSNSVFYLQSPTTPVIYAQAGQIQLNGERSRVYEITLSARDIPKEFNVLTTAKIQIQMTSSASPITTNPPTQPDFKVAWVYTTFSIPESSPYDFQITPANPNFRTHYQLKASSDQDAFAINEKGALVLRRKLDYEKTQRIELTFTNKTNLDSISIYNYIMVLDITDVNDNPPTLKVSPVFPRITTNFPKGSLVSHVGVQDLDSVSKTFTFSINNGDPKKLFTIDDQGSIYTTQCLGTDAVGQYRLGIRVKDGVFIANKTLMVQIHKASDKDFDNNCGLECNPITFSVTSTANGDVTFTNVEQNGQILNQTQLQTIVGDPQSTEYSDLSNGIQTSLVEFFERKYSLIRLNVTNMTIVDQLQKRQRRSADPEAFLSAQYIFEVKTTDATLQELNPISQNETIEFTKSSKYRLQTNDQLSVVSDVDECQTNLDQCDVNAYCMIYPNVISYTCQCKDQYEGDGFECNKIVDKVDKNLMIAIGVSIGGGVLLIIVVVLVVVYCKNKSRYLRDLKRLNANTQAGMPLTKK</sequence>
<dbReference type="GO" id="GO:0016339">
    <property type="term" value="P:calcium-dependent cell-cell adhesion via plasma membrane cell adhesion molecules"/>
    <property type="evidence" value="ECO:0007669"/>
    <property type="project" value="TreeGrafter"/>
</dbReference>
<feature type="domain" description="Cadherin" evidence="12">
    <location>
        <begin position="33"/>
        <end position="108"/>
    </location>
</feature>
<keyword evidence="4 7" id="KW-0106">Calcium</keyword>
<keyword evidence="9" id="KW-1133">Transmembrane helix</keyword>
<feature type="disulfide bond" evidence="8">
    <location>
        <begin position="584"/>
        <end position="601"/>
    </location>
</feature>
<dbReference type="GO" id="GO:0007156">
    <property type="term" value="P:homophilic cell adhesion via plasma membrane adhesion molecules"/>
    <property type="evidence" value="ECO:0007669"/>
    <property type="project" value="InterPro"/>
</dbReference>
<keyword evidence="10" id="KW-0732">Signal</keyword>
<reference evidence="13" key="1">
    <citation type="submission" date="2021-01" db="UniProtKB">
        <authorList>
            <consortium name="EnsemblMetazoa"/>
        </authorList>
    </citation>
    <scope>IDENTIFICATION</scope>
</reference>
<dbReference type="InterPro" id="IPR002126">
    <property type="entry name" value="Cadherin-like_dom"/>
</dbReference>
<dbReference type="AlphaFoldDB" id="A0A7M5XFE4"/>
<feature type="signal peptide" evidence="10">
    <location>
        <begin position="1"/>
        <end position="18"/>
    </location>
</feature>
<proteinExistence type="predicted"/>
<name>A0A7M5XFE4_9CNID</name>
<dbReference type="CDD" id="cd11304">
    <property type="entry name" value="Cadherin_repeat"/>
    <property type="match status" value="4"/>
</dbReference>
<dbReference type="GO" id="GO:0016477">
    <property type="term" value="P:cell migration"/>
    <property type="evidence" value="ECO:0007669"/>
    <property type="project" value="TreeGrafter"/>
</dbReference>
<feature type="domain" description="Cadherin" evidence="12">
    <location>
        <begin position="335"/>
        <end position="436"/>
    </location>
</feature>
<dbReference type="GO" id="GO:0000902">
    <property type="term" value="P:cell morphogenesis"/>
    <property type="evidence" value="ECO:0007669"/>
    <property type="project" value="TreeGrafter"/>
</dbReference>
<dbReference type="GO" id="GO:0008013">
    <property type="term" value="F:beta-catenin binding"/>
    <property type="evidence" value="ECO:0007669"/>
    <property type="project" value="TreeGrafter"/>
</dbReference>
<dbReference type="InterPro" id="IPR020894">
    <property type="entry name" value="Cadherin_CS"/>
</dbReference>
<keyword evidence="5 9" id="KW-0472">Membrane</keyword>
<keyword evidence="14" id="KW-1185">Reference proteome</keyword>
<dbReference type="PRINTS" id="PR00205">
    <property type="entry name" value="CADHERIN"/>
</dbReference>